<feature type="region of interest" description="Disordered" evidence="1">
    <location>
        <begin position="41"/>
        <end position="86"/>
    </location>
</feature>
<dbReference type="Proteomes" id="UP001207687">
    <property type="component" value="Unassembled WGS sequence"/>
</dbReference>
<proteinExistence type="predicted"/>
<reference evidence="2" key="1">
    <citation type="submission" date="2023-08" db="EMBL/GenBank/DDBJ databases">
        <title>Genomic analyses of the natural microbiome of Caenorhabditis elegans.</title>
        <authorList>
            <person name="Samuel B."/>
        </authorList>
    </citation>
    <scope>NUCLEOTIDE SEQUENCE</scope>
    <source>
        <strain evidence="2">BIGb0220</strain>
    </source>
</reference>
<name>A0AAW5TQC5_9LACT</name>
<comment type="caution">
    <text evidence="2">The sequence shown here is derived from an EMBL/GenBank/DDBJ whole genome shotgun (WGS) entry which is preliminary data.</text>
</comment>
<dbReference type="AlphaFoldDB" id="A0AAW5TQC5"/>
<protein>
    <submittedName>
        <fullName evidence="2">Cytoskeletal protein RodZ</fullName>
    </submittedName>
</protein>
<evidence type="ECO:0000313" key="3">
    <source>
        <dbReference type="Proteomes" id="UP001207687"/>
    </source>
</evidence>
<evidence type="ECO:0000313" key="2">
    <source>
        <dbReference type="EMBL" id="MCW2280948.1"/>
    </source>
</evidence>
<dbReference type="EMBL" id="JAOQNN010000001">
    <property type="protein sequence ID" value="MCW2280948.1"/>
    <property type="molecule type" value="Genomic_DNA"/>
</dbReference>
<evidence type="ECO:0000256" key="1">
    <source>
        <dbReference type="SAM" id="MobiDB-lite"/>
    </source>
</evidence>
<sequence length="154" mass="17272">MKNKAIFILISLLIVLLALGWWVRLKNVDSQTKLPILKNSSTQNSTHLAQKSSQKQASETSQASSEKSSSPSSSNKETKESDISSTLSKDELKTFNKDAVEQEYYIKSPLTPNGTFEKATLKALESMEKKYTLTKITLLRDNNDGKLKRVVIFE</sequence>
<gene>
    <name evidence="2" type="ORF">M2256_001406</name>
</gene>
<dbReference type="RefSeq" id="WP_242327202.1">
    <property type="nucleotide sequence ID" value="NZ_CAKOCK010000002.1"/>
</dbReference>
<feature type="compositionally biased region" description="Low complexity" evidence="1">
    <location>
        <begin position="50"/>
        <end position="75"/>
    </location>
</feature>
<accession>A0AAW5TQC5</accession>
<organism evidence="2 3">
    <name type="scientific">Lactococcus lactis</name>
    <dbReference type="NCBI Taxonomy" id="1358"/>
    <lineage>
        <taxon>Bacteria</taxon>
        <taxon>Bacillati</taxon>
        <taxon>Bacillota</taxon>
        <taxon>Bacilli</taxon>
        <taxon>Lactobacillales</taxon>
        <taxon>Streptococcaceae</taxon>
        <taxon>Lactococcus</taxon>
    </lineage>
</organism>
<feature type="compositionally biased region" description="Basic and acidic residues" evidence="1">
    <location>
        <begin position="76"/>
        <end position="86"/>
    </location>
</feature>